<protein>
    <recommendedName>
        <fullName evidence="3">Restriction alleviation protein, Lar family</fullName>
    </recommendedName>
</protein>
<evidence type="ECO:0008006" key="3">
    <source>
        <dbReference type="Google" id="ProtNLM"/>
    </source>
</evidence>
<name>A0A5E6P170_PSEFL</name>
<dbReference type="Pfam" id="PF14354">
    <property type="entry name" value="Lar_restr_allev"/>
    <property type="match status" value="1"/>
</dbReference>
<organism evidence="1 2">
    <name type="scientific">Pseudomonas fluorescens</name>
    <dbReference type="NCBI Taxonomy" id="294"/>
    <lineage>
        <taxon>Bacteria</taxon>
        <taxon>Pseudomonadati</taxon>
        <taxon>Pseudomonadota</taxon>
        <taxon>Gammaproteobacteria</taxon>
        <taxon>Pseudomonadales</taxon>
        <taxon>Pseudomonadaceae</taxon>
        <taxon>Pseudomonas</taxon>
    </lineage>
</organism>
<sequence>MSDKQMVSEPLPCPFCGQQDALVEQLDSDASVVICQGRIDEHSVCLARGPVGLQQNDREAQPGRDAAVAEWNRRSQSSTYGLADLDAMDPRRAKLLSAGRAQGLKEASELCSRMGWAAYYPPGTRYRAFVPKGRTALGDLLIKAANAIADLPDGPYERFKARQARKKS</sequence>
<reference evidence="1 2" key="1">
    <citation type="submission" date="2019-09" db="EMBL/GenBank/DDBJ databases">
        <authorList>
            <person name="Chandra G."/>
            <person name="Truman W A."/>
        </authorList>
    </citation>
    <scope>NUCLEOTIDE SEQUENCE [LARGE SCALE GENOMIC DNA]</scope>
    <source>
        <strain evidence="1">PS631</strain>
    </source>
</reference>
<evidence type="ECO:0000313" key="2">
    <source>
        <dbReference type="Proteomes" id="UP000399692"/>
    </source>
</evidence>
<accession>A0A5E6P170</accession>
<dbReference type="RefSeq" id="WP_191622724.1">
    <property type="nucleotide sequence ID" value="NZ_CABVHF010000001.1"/>
</dbReference>
<dbReference type="Proteomes" id="UP000399692">
    <property type="component" value="Unassembled WGS sequence"/>
</dbReference>
<gene>
    <name evidence="1" type="ORF">PS631_00080</name>
</gene>
<proteinExistence type="predicted"/>
<dbReference type="AlphaFoldDB" id="A0A5E6P170"/>
<dbReference type="EMBL" id="CABVHF010000001">
    <property type="protein sequence ID" value="VVM36983.1"/>
    <property type="molecule type" value="Genomic_DNA"/>
</dbReference>
<evidence type="ECO:0000313" key="1">
    <source>
        <dbReference type="EMBL" id="VVM36983.1"/>
    </source>
</evidence>